<gene>
    <name evidence="11" type="ORF">C6P64_17250</name>
</gene>
<evidence type="ECO:0000259" key="10">
    <source>
        <dbReference type="Pfam" id="PF00793"/>
    </source>
</evidence>
<evidence type="ECO:0000313" key="11">
    <source>
        <dbReference type="EMBL" id="PRD63906.1"/>
    </source>
</evidence>
<dbReference type="PANTHER" id="PTHR21225:SF12">
    <property type="entry name" value="PHOSPHO-2-DEHYDRO-3-DEOXYHEPTONATE ALDOLASE, TYROSINE-INHIBITED"/>
    <property type="match status" value="1"/>
</dbReference>
<comment type="caution">
    <text evidence="11">The sequence shown here is derived from an EMBL/GenBank/DDBJ whole genome shotgun (WGS) entry which is preliminary data.</text>
</comment>
<dbReference type="NCBIfam" id="TIGR00034">
    <property type="entry name" value="aroFGH"/>
    <property type="match status" value="1"/>
</dbReference>
<dbReference type="PIRSF" id="PIRSF001361">
    <property type="entry name" value="DAHP_synthase"/>
    <property type="match status" value="1"/>
</dbReference>
<evidence type="ECO:0000256" key="5">
    <source>
        <dbReference type="ARBA" id="ARBA00022679"/>
    </source>
</evidence>
<evidence type="ECO:0000256" key="8">
    <source>
        <dbReference type="PIRNR" id="PIRNR001361"/>
    </source>
</evidence>
<accession>A0A2S9K0E5</accession>
<dbReference type="OrthoDB" id="9807331at2"/>
<sequence>MTKPHQPATDVWSSHPADRTSRTDDQRIQDITVLPPPEHLIRFFPIAGSKTEKLIADTRRTIHDIIQGKDDRLLVVIGPCSIHDPEAALDYARRLQPLREQFADTLEIVMRVYFEKPRTTVGWKGLINDPYMDESYKIDEGLRIARQLLIDINRIGLPAASEFLDTISPQYIGDLISWGAIGARTTESQVHRELASGISAPIGFKNGTDGNIKIATDAIQSASRGHHFLSVHKNGQVAIVHTKGNPDCHVILRGGKTPNYDAASVAAACKELEAAGLPATLMVDCSHGNSSKQHERQIVVADEIAAQLSAGSRQVFGVMVESHIKGGAQKFTPGKDQVSGLEYGKSITDACIDWDSSVRVMQTLSDAVKARRG</sequence>
<evidence type="ECO:0000256" key="6">
    <source>
        <dbReference type="ARBA" id="ARBA00023141"/>
    </source>
</evidence>
<dbReference type="InterPro" id="IPR006218">
    <property type="entry name" value="DAHP1/KDSA"/>
</dbReference>
<evidence type="ECO:0000313" key="12">
    <source>
        <dbReference type="Proteomes" id="UP000238589"/>
    </source>
</evidence>
<comment type="function">
    <text evidence="1 8">Stereospecific condensation of phosphoenolpyruvate (PEP) and D-erythrose-4-phosphate (E4P) giving rise to 3-deoxy-D-arabino-heptulosonate-7-phosphate (DAHP).</text>
</comment>
<evidence type="ECO:0000256" key="4">
    <source>
        <dbReference type="ARBA" id="ARBA00022605"/>
    </source>
</evidence>
<dbReference type="Proteomes" id="UP000238589">
    <property type="component" value="Unassembled WGS sequence"/>
</dbReference>
<dbReference type="AlphaFoldDB" id="A0A2S9K0E5"/>
<dbReference type="EC" id="2.5.1.54" evidence="8"/>
<dbReference type="UniPathway" id="UPA00053">
    <property type="reaction ID" value="UER00084"/>
</dbReference>
<dbReference type="SUPFAM" id="SSF51569">
    <property type="entry name" value="Aldolase"/>
    <property type="match status" value="1"/>
</dbReference>
<feature type="domain" description="DAHP synthetase I/KDSA" evidence="10">
    <location>
        <begin position="64"/>
        <end position="360"/>
    </location>
</feature>
<evidence type="ECO:0000256" key="2">
    <source>
        <dbReference type="ARBA" id="ARBA00004688"/>
    </source>
</evidence>
<keyword evidence="4 8" id="KW-0028">Amino-acid biosynthesis</keyword>
<feature type="region of interest" description="Disordered" evidence="9">
    <location>
        <begin position="1"/>
        <end position="28"/>
    </location>
</feature>
<dbReference type="NCBIfam" id="NF009395">
    <property type="entry name" value="PRK12755.1"/>
    <property type="match status" value="1"/>
</dbReference>
<dbReference type="PANTHER" id="PTHR21225">
    <property type="entry name" value="PHOSPHO-2-DEHYDRO-3-DEOXYHEPTONATE ALDOLASE DAHP SYNTHETASE"/>
    <property type="match status" value="1"/>
</dbReference>
<dbReference type="GO" id="GO:0009423">
    <property type="term" value="P:chorismate biosynthetic process"/>
    <property type="evidence" value="ECO:0007669"/>
    <property type="project" value="UniProtKB-UniPathway"/>
</dbReference>
<comment type="catalytic activity">
    <reaction evidence="7 8">
        <text>D-erythrose 4-phosphate + phosphoenolpyruvate + H2O = 7-phospho-2-dehydro-3-deoxy-D-arabino-heptonate + phosphate</text>
        <dbReference type="Rhea" id="RHEA:14717"/>
        <dbReference type="ChEBI" id="CHEBI:15377"/>
        <dbReference type="ChEBI" id="CHEBI:16897"/>
        <dbReference type="ChEBI" id="CHEBI:43474"/>
        <dbReference type="ChEBI" id="CHEBI:58394"/>
        <dbReference type="ChEBI" id="CHEBI:58702"/>
        <dbReference type="EC" id="2.5.1.54"/>
    </reaction>
</comment>
<dbReference type="Pfam" id="PF00793">
    <property type="entry name" value="DAHP_synth_1"/>
    <property type="match status" value="1"/>
</dbReference>
<dbReference type="RefSeq" id="WP_105749769.1">
    <property type="nucleotide sequence ID" value="NZ_PVLQ01000119.1"/>
</dbReference>
<keyword evidence="6 8" id="KW-0057">Aromatic amino acid biosynthesis</keyword>
<dbReference type="GO" id="GO:0005737">
    <property type="term" value="C:cytoplasm"/>
    <property type="evidence" value="ECO:0007669"/>
    <property type="project" value="TreeGrafter"/>
</dbReference>
<organism evidence="11 12">
    <name type="scientific">Malikia granosa</name>
    <dbReference type="NCBI Taxonomy" id="263067"/>
    <lineage>
        <taxon>Bacteria</taxon>
        <taxon>Pseudomonadati</taxon>
        <taxon>Pseudomonadota</taxon>
        <taxon>Betaproteobacteria</taxon>
        <taxon>Burkholderiales</taxon>
        <taxon>Comamonadaceae</taxon>
        <taxon>Malikia</taxon>
    </lineage>
</organism>
<dbReference type="FunFam" id="3.20.20.70:FF:000005">
    <property type="entry name" value="Phospho-2-dehydro-3-deoxyheptonate aldolase"/>
    <property type="match status" value="1"/>
</dbReference>
<dbReference type="EMBL" id="PVLQ01000119">
    <property type="protein sequence ID" value="PRD63906.1"/>
    <property type="molecule type" value="Genomic_DNA"/>
</dbReference>
<dbReference type="NCBIfam" id="NF009396">
    <property type="entry name" value="PRK12756.1"/>
    <property type="match status" value="1"/>
</dbReference>
<keyword evidence="5 8" id="KW-0808">Transferase</keyword>
<proteinExistence type="inferred from homology"/>
<dbReference type="GO" id="GO:0009073">
    <property type="term" value="P:aromatic amino acid family biosynthetic process"/>
    <property type="evidence" value="ECO:0007669"/>
    <property type="project" value="UniProtKB-KW"/>
</dbReference>
<evidence type="ECO:0000256" key="1">
    <source>
        <dbReference type="ARBA" id="ARBA00003726"/>
    </source>
</evidence>
<reference evidence="11 12" key="1">
    <citation type="submission" date="2018-03" db="EMBL/GenBank/DDBJ databases">
        <title>Comparative genomics illustrates the genes involved in a hyperalkaliphilic mechanisms of Serpentinomonas isolated from highly-alkaline calcium-rich serpentinized springs.</title>
        <authorList>
            <person name="Suzuki S."/>
            <person name="Ishii S."/>
            <person name="Walworth N."/>
            <person name="Bird L."/>
            <person name="Kuenen J.G."/>
            <person name="Nealson K.H."/>
        </authorList>
    </citation>
    <scope>NUCLEOTIDE SEQUENCE [LARGE SCALE GENOMIC DNA]</scope>
    <source>
        <strain evidence="11 12">P1</strain>
    </source>
</reference>
<comment type="pathway">
    <text evidence="2 8">Metabolic intermediate biosynthesis; chorismate biosynthesis; chorismate from D-erythrose 4-phosphate and phosphoenolpyruvate: step 1/7.</text>
</comment>
<evidence type="ECO:0000256" key="7">
    <source>
        <dbReference type="ARBA" id="ARBA00047508"/>
    </source>
</evidence>
<feature type="compositionally biased region" description="Basic and acidic residues" evidence="9">
    <location>
        <begin position="16"/>
        <end position="28"/>
    </location>
</feature>
<name>A0A2S9K0E5_9BURK</name>
<dbReference type="GO" id="GO:0003849">
    <property type="term" value="F:3-deoxy-7-phosphoheptulonate synthase activity"/>
    <property type="evidence" value="ECO:0007669"/>
    <property type="project" value="UniProtKB-EC"/>
</dbReference>
<dbReference type="Gene3D" id="3.20.20.70">
    <property type="entry name" value="Aldolase class I"/>
    <property type="match status" value="1"/>
</dbReference>
<dbReference type="InterPro" id="IPR006219">
    <property type="entry name" value="DAHP_synth_1"/>
</dbReference>
<dbReference type="GO" id="GO:0042802">
    <property type="term" value="F:identical protein binding"/>
    <property type="evidence" value="ECO:0007669"/>
    <property type="project" value="UniProtKB-ARBA"/>
</dbReference>
<dbReference type="GO" id="GO:0008652">
    <property type="term" value="P:amino acid biosynthetic process"/>
    <property type="evidence" value="ECO:0007669"/>
    <property type="project" value="UniProtKB-KW"/>
</dbReference>
<comment type="similarity">
    <text evidence="3 8">Belongs to the class-I DAHP synthase family.</text>
</comment>
<evidence type="ECO:0000256" key="3">
    <source>
        <dbReference type="ARBA" id="ARBA00007985"/>
    </source>
</evidence>
<keyword evidence="12" id="KW-1185">Reference proteome</keyword>
<dbReference type="InterPro" id="IPR013785">
    <property type="entry name" value="Aldolase_TIM"/>
</dbReference>
<protein>
    <recommendedName>
        <fullName evidence="8">Phospho-2-dehydro-3-deoxyheptonate aldolase</fullName>
        <ecNumber evidence="8">2.5.1.54</ecNumber>
    </recommendedName>
</protein>
<evidence type="ECO:0000256" key="9">
    <source>
        <dbReference type="SAM" id="MobiDB-lite"/>
    </source>
</evidence>